<dbReference type="Pfam" id="PF11741">
    <property type="entry name" value="AMIN"/>
    <property type="match status" value="1"/>
</dbReference>
<dbReference type="Gene3D" id="2.60.40.3500">
    <property type="match status" value="1"/>
</dbReference>
<dbReference type="SUPFAM" id="SSF53187">
    <property type="entry name" value="Zn-dependent exopeptidases"/>
    <property type="match status" value="1"/>
</dbReference>
<dbReference type="eggNOG" id="COG0860">
    <property type="taxonomic scope" value="Bacteria"/>
</dbReference>
<dbReference type="SUPFAM" id="SSF54106">
    <property type="entry name" value="LysM domain"/>
    <property type="match status" value="1"/>
</dbReference>
<keyword evidence="5" id="KW-0961">Cell wall biogenesis/degradation</keyword>
<dbReference type="EMBL" id="JPIN01000013">
    <property type="protein sequence ID" value="KFZ28006.1"/>
    <property type="molecule type" value="Genomic_DNA"/>
</dbReference>
<dbReference type="STRING" id="1517416.IDAT_12115"/>
<dbReference type="GO" id="GO:0030288">
    <property type="term" value="C:outer membrane-bounded periplasmic space"/>
    <property type="evidence" value="ECO:0007669"/>
    <property type="project" value="TreeGrafter"/>
</dbReference>
<reference evidence="7 8" key="1">
    <citation type="submission" date="2014-06" db="EMBL/GenBank/DDBJ databases">
        <title>Draft genome sequence of Idiomarina sp. MCCC 1A10513.</title>
        <authorList>
            <person name="Du J."/>
            <person name="Lai Q."/>
            <person name="Shao Z."/>
        </authorList>
    </citation>
    <scope>NUCLEOTIDE SEQUENCE [LARGE SCALE GENOMIC DNA]</scope>
    <source>
        <strain evidence="7 8">MCCC 1A10513</strain>
    </source>
</reference>
<evidence type="ECO:0000256" key="2">
    <source>
        <dbReference type="ARBA" id="ARBA00010860"/>
    </source>
</evidence>
<dbReference type="AlphaFoldDB" id="A0A094J5Z4"/>
<dbReference type="InterPro" id="IPR018392">
    <property type="entry name" value="LysM"/>
</dbReference>
<name>A0A094J5Z4_9GAMM</name>
<comment type="caution">
    <text evidence="7">The sequence shown here is derived from an EMBL/GenBank/DDBJ whole genome shotgun (WGS) entry which is preliminary data.</text>
</comment>
<dbReference type="Gene3D" id="3.10.350.10">
    <property type="entry name" value="LysM domain"/>
    <property type="match status" value="1"/>
</dbReference>
<dbReference type="CDD" id="cd00118">
    <property type="entry name" value="LysM"/>
    <property type="match status" value="1"/>
</dbReference>
<dbReference type="SMART" id="SM00257">
    <property type="entry name" value="LysM"/>
    <property type="match status" value="1"/>
</dbReference>
<dbReference type="GO" id="GO:0009253">
    <property type="term" value="P:peptidoglycan catabolic process"/>
    <property type="evidence" value="ECO:0007669"/>
    <property type="project" value="InterPro"/>
</dbReference>
<evidence type="ECO:0000256" key="3">
    <source>
        <dbReference type="ARBA" id="ARBA00011901"/>
    </source>
</evidence>
<evidence type="ECO:0000313" key="8">
    <source>
        <dbReference type="Proteomes" id="UP000053718"/>
    </source>
</evidence>
<accession>A0A094J5Z4</accession>
<evidence type="ECO:0000256" key="5">
    <source>
        <dbReference type="ARBA" id="ARBA00023316"/>
    </source>
</evidence>
<dbReference type="PROSITE" id="PS51782">
    <property type="entry name" value="LYSM"/>
    <property type="match status" value="1"/>
</dbReference>
<dbReference type="Proteomes" id="UP000053718">
    <property type="component" value="Unassembled WGS sequence"/>
</dbReference>
<keyword evidence="8" id="KW-1185">Reference proteome</keyword>
<protein>
    <recommendedName>
        <fullName evidence="3">N-acetylmuramoyl-L-alanine amidase</fullName>
        <ecNumber evidence="3">3.5.1.28</ecNumber>
    </recommendedName>
</protein>
<dbReference type="InterPro" id="IPR050695">
    <property type="entry name" value="N-acetylmuramoyl_amidase_3"/>
</dbReference>
<evidence type="ECO:0000256" key="1">
    <source>
        <dbReference type="ARBA" id="ARBA00001561"/>
    </source>
</evidence>
<dbReference type="Pfam" id="PF01476">
    <property type="entry name" value="LysM"/>
    <property type="match status" value="1"/>
</dbReference>
<gene>
    <name evidence="7" type="ORF">IDAT_12115</name>
</gene>
<feature type="domain" description="LysM" evidence="6">
    <location>
        <begin position="390"/>
        <end position="433"/>
    </location>
</feature>
<dbReference type="SMART" id="SM00646">
    <property type="entry name" value="Ami_3"/>
    <property type="match status" value="1"/>
</dbReference>
<sequence>MQRLWLVFITLLIVGFVVPTAEANTIEKVRMSPSPDNTLVVFDMTEPPTYSYFTLNQSHPYRLVIDFQRTRLDFDLDQLQSKSLMVTKVRTSTPKSPDSVRIVLELDKKVDANFQVLPPQGTYGHRLVVNVPGAAMERDSSVLSADDLQERKVTVAIDAGHGGEDPGSIGPSGTYEKDVVLPIARALAKMINDDPAMQAYLIRSDDYYVGLNERPRKAERINADLFVSIHADGFHTPQPRGASIWVLSNGRANSEMGRLLENKERLSDVLGGIPASESGDAMLNQTLVSMSMDINMVGAHEAATEVIKELKSITRMHKAQPQSASLAVLTSSAMPSMLVETGFITNPTEEKLLRSNQHQQKLARAVYQGVRNYFLRRPPDGTMFASARASRHVVKSGESLSILAQRYNTTVAAIKERNNLRTSVIRVGQVLDIPAPN</sequence>
<organism evidence="7 8">
    <name type="scientific">Pseudidiomarina atlantica</name>
    <dbReference type="NCBI Taxonomy" id="1517416"/>
    <lineage>
        <taxon>Bacteria</taxon>
        <taxon>Pseudomonadati</taxon>
        <taxon>Pseudomonadota</taxon>
        <taxon>Gammaproteobacteria</taxon>
        <taxon>Alteromonadales</taxon>
        <taxon>Idiomarinaceae</taxon>
        <taxon>Pseudidiomarina</taxon>
    </lineage>
</organism>
<dbReference type="InterPro" id="IPR002508">
    <property type="entry name" value="MurNAc-LAA_cat"/>
</dbReference>
<comment type="similarity">
    <text evidence="2">Belongs to the N-acetylmuramoyl-L-alanine amidase 3 family.</text>
</comment>
<dbReference type="InterPro" id="IPR021731">
    <property type="entry name" value="AMIN_dom"/>
</dbReference>
<evidence type="ECO:0000256" key="4">
    <source>
        <dbReference type="ARBA" id="ARBA00022801"/>
    </source>
</evidence>
<dbReference type="OrthoDB" id="9806267at2"/>
<dbReference type="EC" id="3.5.1.28" evidence="3"/>
<dbReference type="PANTHER" id="PTHR30404:SF6">
    <property type="entry name" value="N-ACETYLMURAMOYL-L-ALANINE AMIDASE AMIB"/>
    <property type="match status" value="1"/>
</dbReference>
<evidence type="ECO:0000313" key="7">
    <source>
        <dbReference type="EMBL" id="KFZ28006.1"/>
    </source>
</evidence>
<proteinExistence type="inferred from homology"/>
<comment type="catalytic activity">
    <reaction evidence="1">
        <text>Hydrolyzes the link between N-acetylmuramoyl residues and L-amino acid residues in certain cell-wall glycopeptides.</text>
        <dbReference type="EC" id="3.5.1.28"/>
    </reaction>
</comment>
<dbReference type="Gene3D" id="3.40.630.40">
    <property type="entry name" value="Zn-dependent exopeptidases"/>
    <property type="match status" value="1"/>
</dbReference>
<dbReference type="GO" id="GO:0071555">
    <property type="term" value="P:cell wall organization"/>
    <property type="evidence" value="ECO:0007669"/>
    <property type="project" value="UniProtKB-KW"/>
</dbReference>
<dbReference type="CDD" id="cd02696">
    <property type="entry name" value="MurNAc-LAA"/>
    <property type="match status" value="1"/>
</dbReference>
<dbReference type="GO" id="GO:0008745">
    <property type="term" value="F:N-acetylmuramoyl-L-alanine amidase activity"/>
    <property type="evidence" value="ECO:0007669"/>
    <property type="project" value="UniProtKB-EC"/>
</dbReference>
<dbReference type="InterPro" id="IPR036779">
    <property type="entry name" value="LysM_dom_sf"/>
</dbReference>
<keyword evidence="4" id="KW-0378">Hydrolase</keyword>
<evidence type="ECO:0000259" key="6">
    <source>
        <dbReference type="PROSITE" id="PS51782"/>
    </source>
</evidence>
<dbReference type="PANTHER" id="PTHR30404">
    <property type="entry name" value="N-ACETYLMURAMOYL-L-ALANINE AMIDASE"/>
    <property type="match status" value="1"/>
</dbReference>
<dbReference type="Pfam" id="PF01520">
    <property type="entry name" value="Amidase_3"/>
    <property type="match status" value="1"/>
</dbReference>